<proteinExistence type="predicted"/>
<organism evidence="1 2">
    <name type="scientific">Vibrio zhugei</name>
    <dbReference type="NCBI Taxonomy" id="2479546"/>
    <lineage>
        <taxon>Bacteria</taxon>
        <taxon>Pseudomonadati</taxon>
        <taxon>Pseudomonadota</taxon>
        <taxon>Gammaproteobacteria</taxon>
        <taxon>Vibrionales</taxon>
        <taxon>Vibrionaceae</taxon>
        <taxon>Vibrio</taxon>
    </lineage>
</organism>
<keyword evidence="2" id="KW-1185">Reference proteome</keyword>
<name>A0ABV7CAW6_9VIBR</name>
<dbReference type="PANTHER" id="PTHR37805">
    <property type="entry name" value="CYTOPLASMIC PROTEIN-RELATED"/>
    <property type="match status" value="1"/>
</dbReference>
<evidence type="ECO:0000313" key="2">
    <source>
        <dbReference type="Proteomes" id="UP001595384"/>
    </source>
</evidence>
<gene>
    <name evidence="1" type="ORF">ACFODT_11180</name>
</gene>
<dbReference type="EMBL" id="JBHRSE010000069">
    <property type="protein sequence ID" value="MFC3024386.1"/>
    <property type="molecule type" value="Genomic_DNA"/>
</dbReference>
<reference evidence="2" key="1">
    <citation type="journal article" date="2019" name="Int. J. Syst. Evol. Microbiol.">
        <title>The Global Catalogue of Microorganisms (GCM) 10K type strain sequencing project: providing services to taxonomists for standard genome sequencing and annotation.</title>
        <authorList>
            <consortium name="The Broad Institute Genomics Platform"/>
            <consortium name="The Broad Institute Genome Sequencing Center for Infectious Disease"/>
            <person name="Wu L."/>
            <person name="Ma J."/>
        </authorList>
    </citation>
    <scope>NUCLEOTIDE SEQUENCE [LARGE SCALE GENOMIC DNA]</scope>
    <source>
        <strain evidence="2">KCTC 62784</strain>
    </source>
</reference>
<dbReference type="Pfam" id="PF07308">
    <property type="entry name" value="DUF1456"/>
    <property type="match status" value="2"/>
</dbReference>
<evidence type="ECO:0000313" key="1">
    <source>
        <dbReference type="EMBL" id="MFC3024386.1"/>
    </source>
</evidence>
<comment type="caution">
    <text evidence="1">The sequence shown here is derived from an EMBL/GenBank/DDBJ whole genome shotgun (WGS) entry which is preliminary data.</text>
</comment>
<dbReference type="InterPro" id="IPR009921">
    <property type="entry name" value="YehS-like"/>
</dbReference>
<protein>
    <submittedName>
        <fullName evidence="1">DUF1456 family protein</fullName>
    </submittedName>
</protein>
<dbReference type="RefSeq" id="WP_123015796.1">
    <property type="nucleotide sequence ID" value="NZ_AP024911.1"/>
</dbReference>
<sequence>MNNNEIFRLITSALNLKDTGIAKAFASAEMNVTTVEIATWLNEETDSAANQLTDEQLARFLNGLINTQRGKRDGEQPKPETQLNTNMILQKLRIALNLKAEDMLNTFEFVGVEFNKHELGAFFRKPSNKHYRACPDEVLRDFLLAVHAQRDSL</sequence>
<accession>A0ABV7CAW6</accession>
<dbReference type="PANTHER" id="PTHR37805:SF1">
    <property type="entry name" value="CYTOPLASMIC PROTEIN"/>
    <property type="match status" value="1"/>
</dbReference>
<dbReference type="Proteomes" id="UP001595384">
    <property type="component" value="Unassembled WGS sequence"/>
</dbReference>